<dbReference type="AlphaFoldDB" id="A0AA88STJ0"/>
<accession>A0AA88STJ0</accession>
<sequence length="100" mass="10670">MRNLIRYDEAPETILCTFLHSGIIASVPHTFLTIGDGDYCAIHPITPGDSPWATGGSCRLFRDECVALFLSVGCTAANVKPDGAPVLVPPGEPMLGERKT</sequence>
<comment type="caution">
    <text evidence="1">The sequence shown here is derived from an EMBL/GenBank/DDBJ whole genome shotgun (WGS) entry which is preliminary data.</text>
</comment>
<protein>
    <submittedName>
        <fullName evidence="1">Uncharacterized protein</fullName>
    </submittedName>
</protein>
<organism evidence="1 2">
    <name type="scientific">Channa striata</name>
    <name type="common">Snakehead murrel</name>
    <name type="synonym">Ophicephalus striatus</name>
    <dbReference type="NCBI Taxonomy" id="64152"/>
    <lineage>
        <taxon>Eukaryota</taxon>
        <taxon>Metazoa</taxon>
        <taxon>Chordata</taxon>
        <taxon>Craniata</taxon>
        <taxon>Vertebrata</taxon>
        <taxon>Euteleostomi</taxon>
        <taxon>Actinopterygii</taxon>
        <taxon>Neopterygii</taxon>
        <taxon>Teleostei</taxon>
        <taxon>Neoteleostei</taxon>
        <taxon>Acanthomorphata</taxon>
        <taxon>Anabantaria</taxon>
        <taxon>Anabantiformes</taxon>
        <taxon>Channoidei</taxon>
        <taxon>Channidae</taxon>
        <taxon>Channa</taxon>
    </lineage>
</organism>
<keyword evidence="2" id="KW-1185">Reference proteome</keyword>
<proteinExistence type="predicted"/>
<name>A0AA88STJ0_CHASR</name>
<dbReference type="EMBL" id="JAUPFM010000006">
    <property type="protein sequence ID" value="KAK2849527.1"/>
    <property type="molecule type" value="Genomic_DNA"/>
</dbReference>
<gene>
    <name evidence="1" type="ORF">Q5P01_009361</name>
</gene>
<reference evidence="1" key="1">
    <citation type="submission" date="2023-07" db="EMBL/GenBank/DDBJ databases">
        <title>Chromosome-level Genome Assembly of Striped Snakehead (Channa striata).</title>
        <authorList>
            <person name="Liu H."/>
        </authorList>
    </citation>
    <scope>NUCLEOTIDE SEQUENCE</scope>
    <source>
        <strain evidence="1">Gz</strain>
        <tissue evidence="1">Muscle</tissue>
    </source>
</reference>
<evidence type="ECO:0000313" key="2">
    <source>
        <dbReference type="Proteomes" id="UP001187415"/>
    </source>
</evidence>
<evidence type="ECO:0000313" key="1">
    <source>
        <dbReference type="EMBL" id="KAK2849527.1"/>
    </source>
</evidence>
<dbReference type="Proteomes" id="UP001187415">
    <property type="component" value="Unassembled WGS sequence"/>
</dbReference>